<dbReference type="RefSeq" id="WP_023354375.1">
    <property type="nucleotide sequence ID" value="NZ_KI535367.1"/>
</dbReference>
<dbReference type="Proteomes" id="UP000018227">
    <property type="component" value="Unassembled WGS sequence"/>
</dbReference>
<evidence type="ECO:0000256" key="1">
    <source>
        <dbReference type="SAM" id="Phobius"/>
    </source>
</evidence>
<dbReference type="EMBL" id="ACIL03000012">
    <property type="protein sequence ID" value="ESL03336.1"/>
    <property type="molecule type" value="Genomic_DNA"/>
</dbReference>
<keyword evidence="1" id="KW-0812">Transmembrane</keyword>
<keyword evidence="3" id="KW-1185">Reference proteome</keyword>
<evidence type="ECO:0000313" key="2">
    <source>
        <dbReference type="EMBL" id="ESL03336.1"/>
    </source>
</evidence>
<comment type="caution">
    <text evidence="2">The sequence shown here is derived from an EMBL/GenBank/DDBJ whole genome shotgun (WGS) entry which is preliminary data.</text>
</comment>
<keyword evidence="1" id="KW-1133">Transmembrane helix</keyword>
<proteinExistence type="predicted"/>
<dbReference type="HOGENOM" id="CLU_1640739_0_0_9"/>
<sequence length="161" mass="18316">MIVLKTPFNLIGKVGTLSAFLIIVAGETGIISFKSMIFRLLAYIFLGICAGVLAYTIESDIKLRKLKADGNYFEARILSINEVYIGFKIGGAKCCRFNYSYFNDAGEAVNGTSRIVYMNRNYFSYAKTLRSNELNRLFKMKVYVGKDDKNKYMSEVYKLNH</sequence>
<evidence type="ECO:0000313" key="3">
    <source>
        <dbReference type="Proteomes" id="UP000018227"/>
    </source>
</evidence>
<name>V2Y6K6_9FIRM</name>
<feature type="transmembrane region" description="Helical" evidence="1">
    <location>
        <begin position="37"/>
        <end position="57"/>
    </location>
</feature>
<accession>V2Y6K6</accession>
<dbReference type="STRING" id="592026.GCWU0000282_001496"/>
<reference evidence="2 3" key="1">
    <citation type="submission" date="2013-06" db="EMBL/GenBank/DDBJ databases">
        <authorList>
            <person name="Weinstock G."/>
            <person name="Sodergren E."/>
            <person name="Clifton S."/>
            <person name="Fulton L."/>
            <person name="Fulton B."/>
            <person name="Courtney L."/>
            <person name="Fronick C."/>
            <person name="Harrison M."/>
            <person name="Strong C."/>
            <person name="Farmer C."/>
            <person name="Delahaunty K."/>
            <person name="Markovic C."/>
            <person name="Hall O."/>
            <person name="Minx P."/>
            <person name="Tomlinson C."/>
            <person name="Mitreva M."/>
            <person name="Nelson J."/>
            <person name="Hou S."/>
            <person name="Wollam A."/>
            <person name="Pepin K.H."/>
            <person name="Johnson M."/>
            <person name="Bhonagiri V."/>
            <person name="Nash W.E."/>
            <person name="Warren W."/>
            <person name="Chinwalla A."/>
            <person name="Mardis E.R."/>
            <person name="Wilson R.K."/>
        </authorList>
    </citation>
    <scope>NUCLEOTIDE SEQUENCE [LARGE SCALE GENOMIC DNA]</scope>
    <source>
        <strain evidence="2 3">ATCC 51271</strain>
    </source>
</reference>
<protein>
    <submittedName>
        <fullName evidence="2">Uncharacterized protein</fullName>
    </submittedName>
</protein>
<feature type="transmembrane region" description="Helical" evidence="1">
    <location>
        <begin position="12"/>
        <end position="31"/>
    </location>
</feature>
<dbReference type="AlphaFoldDB" id="V2Y6K6"/>
<gene>
    <name evidence="2" type="ORF">GCWU0000282_001496</name>
</gene>
<keyword evidence="1" id="KW-0472">Membrane</keyword>
<organism evidence="2 3">
    <name type="scientific">Catonella morbi ATCC 51271</name>
    <dbReference type="NCBI Taxonomy" id="592026"/>
    <lineage>
        <taxon>Bacteria</taxon>
        <taxon>Bacillati</taxon>
        <taxon>Bacillota</taxon>
        <taxon>Clostridia</taxon>
        <taxon>Lachnospirales</taxon>
        <taxon>Lachnospiraceae</taxon>
        <taxon>Catonella</taxon>
    </lineage>
</organism>